<evidence type="ECO:0000259" key="6">
    <source>
        <dbReference type="Pfam" id="PF03485"/>
    </source>
</evidence>
<comment type="caution">
    <text evidence="7">The sequence shown here is derived from an EMBL/GenBank/DDBJ whole genome shotgun (WGS) entry which is preliminary data.</text>
</comment>
<dbReference type="InterPro" id="IPR014729">
    <property type="entry name" value="Rossmann-like_a/b/a_fold"/>
</dbReference>
<dbReference type="InterPro" id="IPR001412">
    <property type="entry name" value="aa-tRNA-synth_I_CS"/>
</dbReference>
<evidence type="ECO:0000256" key="2">
    <source>
        <dbReference type="ARBA" id="ARBA00022741"/>
    </source>
</evidence>
<evidence type="ECO:0000313" key="7">
    <source>
        <dbReference type="EMBL" id="GAG94632.1"/>
    </source>
</evidence>
<feature type="non-terminal residue" evidence="7">
    <location>
        <position position="1"/>
    </location>
</feature>
<dbReference type="Gene3D" id="3.30.1360.70">
    <property type="entry name" value="Arginyl tRNA synthetase N-terminal domain"/>
    <property type="match status" value="1"/>
</dbReference>
<dbReference type="InterPro" id="IPR035684">
    <property type="entry name" value="ArgRS_core"/>
</dbReference>
<dbReference type="InterPro" id="IPR005148">
    <property type="entry name" value="Arg-tRNA-synth_N"/>
</dbReference>
<dbReference type="SUPFAM" id="SSF55190">
    <property type="entry name" value="Arginyl-tRNA synthetase (ArgRS), N-terminal 'additional' domain"/>
    <property type="match status" value="1"/>
</dbReference>
<dbReference type="GO" id="GO:0004814">
    <property type="term" value="F:arginine-tRNA ligase activity"/>
    <property type="evidence" value="ECO:0007669"/>
    <property type="project" value="InterPro"/>
</dbReference>
<gene>
    <name evidence="7" type="ORF">S01H4_48847</name>
</gene>
<dbReference type="GO" id="GO:0005524">
    <property type="term" value="F:ATP binding"/>
    <property type="evidence" value="ECO:0007669"/>
    <property type="project" value="UniProtKB-KW"/>
</dbReference>
<feature type="domain" description="Arginyl tRNA synthetase N-terminal" evidence="6">
    <location>
        <begin position="2"/>
        <end position="39"/>
    </location>
</feature>
<dbReference type="Pfam" id="PF03485">
    <property type="entry name" value="Arg_tRNA_synt_N"/>
    <property type="match status" value="1"/>
</dbReference>
<evidence type="ECO:0000256" key="4">
    <source>
        <dbReference type="ARBA" id="ARBA00023146"/>
    </source>
</evidence>
<keyword evidence="3" id="KW-0067">ATP-binding</keyword>
<organism evidence="7">
    <name type="scientific">marine sediment metagenome</name>
    <dbReference type="NCBI Taxonomy" id="412755"/>
    <lineage>
        <taxon>unclassified sequences</taxon>
        <taxon>metagenomes</taxon>
        <taxon>ecological metagenomes</taxon>
    </lineage>
</organism>
<name>X1CNU9_9ZZZZ</name>
<dbReference type="PROSITE" id="PS00178">
    <property type="entry name" value="AA_TRNA_LIGASE_I"/>
    <property type="match status" value="1"/>
</dbReference>
<feature type="domain" description="Arginyl-tRNA synthetase catalytic core" evidence="5">
    <location>
        <begin position="66"/>
        <end position="268"/>
    </location>
</feature>
<dbReference type="GO" id="GO:0006420">
    <property type="term" value="P:arginyl-tRNA aminoacylation"/>
    <property type="evidence" value="ECO:0007669"/>
    <property type="project" value="InterPro"/>
</dbReference>
<proteinExistence type="predicted"/>
<dbReference type="PRINTS" id="PR01038">
    <property type="entry name" value="TRNASYNTHARG"/>
</dbReference>
<evidence type="ECO:0008006" key="8">
    <source>
        <dbReference type="Google" id="ProtNLM"/>
    </source>
</evidence>
<evidence type="ECO:0000256" key="3">
    <source>
        <dbReference type="ARBA" id="ARBA00022840"/>
    </source>
</evidence>
<dbReference type="InterPro" id="IPR001278">
    <property type="entry name" value="Arg-tRNA-ligase"/>
</dbReference>
<dbReference type="EMBL" id="BART01027565">
    <property type="protein sequence ID" value="GAG94632.1"/>
    <property type="molecule type" value="Genomic_DNA"/>
</dbReference>
<reference evidence="7" key="1">
    <citation type="journal article" date="2014" name="Front. Microbiol.">
        <title>High frequency of phylogenetically diverse reductive dehalogenase-homologous genes in deep subseafloor sedimentary metagenomes.</title>
        <authorList>
            <person name="Kawai M."/>
            <person name="Futagami T."/>
            <person name="Toyoda A."/>
            <person name="Takaki Y."/>
            <person name="Nishi S."/>
            <person name="Hori S."/>
            <person name="Arai W."/>
            <person name="Tsubouchi T."/>
            <person name="Morono Y."/>
            <person name="Uchiyama I."/>
            <person name="Ito T."/>
            <person name="Fujiyama A."/>
            <person name="Inagaki F."/>
            <person name="Takami H."/>
        </authorList>
    </citation>
    <scope>NUCLEOTIDE SEQUENCE</scope>
    <source>
        <strain evidence="7">Expedition CK06-06</strain>
    </source>
</reference>
<protein>
    <recommendedName>
        <fullName evidence="8">Arginyl tRNA synthetase N-terminal domain-containing protein</fullName>
    </recommendedName>
</protein>
<dbReference type="AlphaFoldDB" id="X1CNU9"/>
<dbReference type="SUPFAM" id="SSF52374">
    <property type="entry name" value="Nucleotidylyl transferase"/>
    <property type="match status" value="1"/>
</dbReference>
<dbReference type="PANTHER" id="PTHR11956">
    <property type="entry name" value="ARGINYL-TRNA SYNTHETASE"/>
    <property type="match status" value="1"/>
</dbReference>
<keyword evidence="1" id="KW-0436">Ligase</keyword>
<dbReference type="PANTHER" id="PTHR11956:SF5">
    <property type="entry name" value="ARGININE--TRNA LIGASE, CYTOPLASMIC"/>
    <property type="match status" value="1"/>
</dbReference>
<evidence type="ECO:0000256" key="1">
    <source>
        <dbReference type="ARBA" id="ARBA00022598"/>
    </source>
</evidence>
<dbReference type="InterPro" id="IPR036695">
    <property type="entry name" value="Arg-tRNA-synth_N_sf"/>
</dbReference>
<keyword evidence="2" id="KW-0547">Nucleotide-binding</keyword>
<keyword evidence="4" id="KW-0030">Aminoacyl-tRNA synthetase</keyword>
<dbReference type="Gene3D" id="3.40.50.620">
    <property type="entry name" value="HUPs"/>
    <property type="match status" value="1"/>
</dbReference>
<dbReference type="GO" id="GO:0005737">
    <property type="term" value="C:cytoplasm"/>
    <property type="evidence" value="ECO:0007669"/>
    <property type="project" value="InterPro"/>
</dbReference>
<accession>X1CNU9</accession>
<sequence>VLKKNPIEIAEKLKEEVFSGWNQIKDVDIVKPGFINFNLKDEFIKEALKEIVSGKEKFGFNWSGRGVSVQLEYVSSNPTGNLHIGHGRWGALGDSLANIYDANGYKVFREYYVNDYGTQAEKFSDCARCIYLRHFGRDTDYPEDGYPKEVVSLAVERLVNKYNDRFMIEKDGEKDVETESFKKEIIKIMVSYISETLTSMGVEYDQWFYESWLYENSNFQKVIADLKDKDVVYRKDGALWFRTSRYVDDKDRVVVRKDGNPTYFASDILYLTNKI</sequence>
<evidence type="ECO:0000259" key="5">
    <source>
        <dbReference type="Pfam" id="PF00750"/>
    </source>
</evidence>
<dbReference type="Pfam" id="PF00750">
    <property type="entry name" value="tRNA-synt_1d"/>
    <property type="match status" value="1"/>
</dbReference>
<feature type="non-terminal residue" evidence="7">
    <location>
        <position position="275"/>
    </location>
</feature>